<evidence type="ECO:0000313" key="16">
    <source>
        <dbReference type="EMBL" id="PIL29204.1"/>
    </source>
</evidence>
<evidence type="ECO:0000313" key="17">
    <source>
        <dbReference type="Proteomes" id="UP000230002"/>
    </source>
</evidence>
<evidence type="ECO:0000256" key="13">
    <source>
        <dbReference type="ARBA" id="ARBA00023328"/>
    </source>
</evidence>
<dbReference type="EMBL" id="AYKW01000023">
    <property type="protein sequence ID" value="PIL29204.1"/>
    <property type="molecule type" value="Genomic_DNA"/>
</dbReference>
<evidence type="ECO:0000256" key="6">
    <source>
        <dbReference type="ARBA" id="ARBA00022454"/>
    </source>
</evidence>
<gene>
    <name evidence="16" type="ORF">GSI_09253</name>
</gene>
<proteinExistence type="inferred from homology"/>
<evidence type="ECO:0000256" key="4">
    <source>
        <dbReference type="ARBA" id="ARBA00010073"/>
    </source>
</evidence>
<evidence type="ECO:0000256" key="10">
    <source>
        <dbReference type="ARBA" id="ARBA00022838"/>
    </source>
</evidence>
<dbReference type="Proteomes" id="UP000230002">
    <property type="component" value="Unassembled WGS sequence"/>
</dbReference>
<evidence type="ECO:0000256" key="1">
    <source>
        <dbReference type="ARBA" id="ARBA00004123"/>
    </source>
</evidence>
<sequence length="304" mass="33259">MSRFALGALSLRVSDPSVSLPTIVLNLDLSSMPPNPPQTPLRRLSQGSLFRLSRSGAYPDAPHGLGFLEPALAELIDEAEALQTNAEGLKNLETVLETFNESFASWLYVMNMNALTVDFPQAPVDASFALAARRAEEDAQAALNAMREAEAAARRPPTPPEPTMTTERSALSPLEGRTEATISTATTSANRTTAKPGIVKKKGAKPKLTAKEKRERGLEIERILAALPLEFRGDDPNLRRHIELVIEKFFDNPGESFNIVAFVKPPDLNQARVNKCLIALVNRKIVKKDNSTGTVLYHWNGLPQ</sequence>
<comment type="subcellular location">
    <subcellularLocation>
        <location evidence="3">Chromosome</location>
        <location evidence="3">Centromere</location>
        <location evidence="3">Kinetochore</location>
    </subcellularLocation>
    <subcellularLocation>
        <location evidence="2">Cytoplasm</location>
        <location evidence="2">Cytoskeleton</location>
        <location evidence="2">Spindle</location>
    </subcellularLocation>
    <subcellularLocation>
        <location evidence="1">Nucleus</location>
    </subcellularLocation>
</comment>
<accession>A0A2G8S644</accession>
<evidence type="ECO:0000256" key="14">
    <source>
        <dbReference type="ARBA" id="ARBA00030453"/>
    </source>
</evidence>
<dbReference type="AlphaFoldDB" id="A0A2G8S644"/>
<evidence type="ECO:0000256" key="9">
    <source>
        <dbReference type="ARBA" id="ARBA00022829"/>
    </source>
</evidence>
<dbReference type="Pfam" id="PF08653">
    <property type="entry name" value="DASH_Dam1"/>
    <property type="match status" value="1"/>
</dbReference>
<keyword evidence="12" id="KW-0539">Nucleus</keyword>
<dbReference type="GO" id="GO:0044732">
    <property type="term" value="C:mitotic spindle pole body"/>
    <property type="evidence" value="ECO:0007669"/>
    <property type="project" value="TreeGrafter"/>
</dbReference>
<keyword evidence="17" id="KW-1185">Reference proteome</keyword>
<dbReference type="GO" id="GO:0042729">
    <property type="term" value="C:DASH complex"/>
    <property type="evidence" value="ECO:0007669"/>
    <property type="project" value="InterPro"/>
</dbReference>
<keyword evidence="8" id="KW-0493">Microtubule</keyword>
<dbReference type="STRING" id="1077348.A0A2G8S644"/>
<comment type="similarity">
    <text evidence="4">Belongs to the DASH complex DAM1 family.</text>
</comment>
<dbReference type="PANTHER" id="PTHR28113:SF1">
    <property type="entry name" value="DASH COMPLEX SUBUNIT DAM1"/>
    <property type="match status" value="1"/>
</dbReference>
<keyword evidence="13" id="KW-0137">Centromere</keyword>
<keyword evidence="10" id="KW-0995">Kinetochore</keyword>
<evidence type="ECO:0000256" key="2">
    <source>
        <dbReference type="ARBA" id="ARBA00004186"/>
    </source>
</evidence>
<dbReference type="GO" id="GO:1990537">
    <property type="term" value="C:mitotic spindle polar microtubule"/>
    <property type="evidence" value="ECO:0007669"/>
    <property type="project" value="TreeGrafter"/>
</dbReference>
<evidence type="ECO:0000256" key="5">
    <source>
        <dbReference type="ARBA" id="ARBA00020497"/>
    </source>
</evidence>
<protein>
    <recommendedName>
        <fullName evidence="5">DASH complex subunit DAM1</fullName>
    </recommendedName>
    <alternativeName>
        <fullName evidence="14">Outer kinetochore protein DAM1</fullName>
    </alternativeName>
</protein>
<keyword evidence="11" id="KW-0206">Cytoskeleton</keyword>
<evidence type="ECO:0000256" key="7">
    <source>
        <dbReference type="ARBA" id="ARBA00022490"/>
    </source>
</evidence>
<organism evidence="16 17">
    <name type="scientific">Ganoderma sinense ZZ0214-1</name>
    <dbReference type="NCBI Taxonomy" id="1077348"/>
    <lineage>
        <taxon>Eukaryota</taxon>
        <taxon>Fungi</taxon>
        <taxon>Dikarya</taxon>
        <taxon>Basidiomycota</taxon>
        <taxon>Agaricomycotina</taxon>
        <taxon>Agaricomycetes</taxon>
        <taxon>Polyporales</taxon>
        <taxon>Polyporaceae</taxon>
        <taxon>Ganoderma</taxon>
    </lineage>
</organism>
<dbReference type="OrthoDB" id="5586015at2759"/>
<reference evidence="16 17" key="1">
    <citation type="journal article" date="2015" name="Sci. Rep.">
        <title>Chromosome-level genome map provides insights into diverse defense mechanisms in the medicinal fungus Ganoderma sinense.</title>
        <authorList>
            <person name="Zhu Y."/>
            <person name="Xu J."/>
            <person name="Sun C."/>
            <person name="Zhou S."/>
            <person name="Xu H."/>
            <person name="Nelson D.R."/>
            <person name="Qian J."/>
            <person name="Song J."/>
            <person name="Luo H."/>
            <person name="Xiang L."/>
            <person name="Li Y."/>
            <person name="Xu Z."/>
            <person name="Ji A."/>
            <person name="Wang L."/>
            <person name="Lu S."/>
            <person name="Hayward A."/>
            <person name="Sun W."/>
            <person name="Li X."/>
            <person name="Schwartz D.C."/>
            <person name="Wang Y."/>
            <person name="Chen S."/>
        </authorList>
    </citation>
    <scope>NUCLEOTIDE SEQUENCE [LARGE SCALE GENOMIC DNA]</scope>
    <source>
        <strain evidence="16 17">ZZ0214-1</strain>
    </source>
</reference>
<evidence type="ECO:0000256" key="8">
    <source>
        <dbReference type="ARBA" id="ARBA00022701"/>
    </source>
</evidence>
<evidence type="ECO:0000256" key="11">
    <source>
        <dbReference type="ARBA" id="ARBA00023212"/>
    </source>
</evidence>
<name>A0A2G8S644_9APHY</name>
<evidence type="ECO:0000256" key="12">
    <source>
        <dbReference type="ARBA" id="ARBA00023242"/>
    </source>
</evidence>
<evidence type="ECO:0000256" key="3">
    <source>
        <dbReference type="ARBA" id="ARBA00004629"/>
    </source>
</evidence>
<dbReference type="InterPro" id="IPR013962">
    <property type="entry name" value="DASH_Dam1"/>
</dbReference>
<dbReference type="PANTHER" id="PTHR28113">
    <property type="entry name" value="DASH COMPLEX SUBUNIT DAM1"/>
    <property type="match status" value="1"/>
</dbReference>
<keyword evidence="7" id="KW-0963">Cytoplasm</keyword>
<dbReference type="GO" id="GO:1990758">
    <property type="term" value="P:mitotic sister chromatid biorientation"/>
    <property type="evidence" value="ECO:0007669"/>
    <property type="project" value="TreeGrafter"/>
</dbReference>
<feature type="region of interest" description="Disordered" evidence="15">
    <location>
        <begin position="148"/>
        <end position="175"/>
    </location>
</feature>
<evidence type="ECO:0000256" key="15">
    <source>
        <dbReference type="SAM" id="MobiDB-lite"/>
    </source>
</evidence>
<keyword evidence="9" id="KW-0159">Chromosome partition</keyword>
<comment type="caution">
    <text evidence="16">The sequence shown here is derived from an EMBL/GenBank/DDBJ whole genome shotgun (WGS) entry which is preliminary data.</text>
</comment>
<keyword evidence="6" id="KW-0158">Chromosome</keyword>